<accession>A0A7V1LNZ7</accession>
<dbReference type="InterPro" id="IPR039426">
    <property type="entry name" value="TonB-dep_rcpt-like"/>
</dbReference>
<protein>
    <submittedName>
        <fullName evidence="13">TonB-dependent receptor</fullName>
    </submittedName>
</protein>
<evidence type="ECO:0000259" key="12">
    <source>
        <dbReference type="Pfam" id="PF07715"/>
    </source>
</evidence>
<evidence type="ECO:0000256" key="5">
    <source>
        <dbReference type="ARBA" id="ARBA00023077"/>
    </source>
</evidence>
<evidence type="ECO:0000256" key="7">
    <source>
        <dbReference type="ARBA" id="ARBA00023237"/>
    </source>
</evidence>
<dbReference type="SUPFAM" id="SSF56935">
    <property type="entry name" value="Porins"/>
    <property type="match status" value="1"/>
</dbReference>
<dbReference type="Gene3D" id="2.40.170.20">
    <property type="entry name" value="TonB-dependent receptor, beta-barrel domain"/>
    <property type="match status" value="1"/>
</dbReference>
<dbReference type="GO" id="GO:0009279">
    <property type="term" value="C:cell outer membrane"/>
    <property type="evidence" value="ECO:0007669"/>
    <property type="project" value="UniProtKB-SubCell"/>
</dbReference>
<keyword evidence="2 8" id="KW-0813">Transport</keyword>
<comment type="similarity">
    <text evidence="8 9">Belongs to the TonB-dependent receptor family.</text>
</comment>
<sequence>MRRGSTISRLIIAVFFFLSSVSGLLAATGKIGGTVTDANSGEALPGANVEVLDHFTGAAADANGEYVITIEEGTYTLRATFTGYSPVEKSVTVKAGESVELNFAMEEAIVELGDVVVVLGSRGKKARTQTETPVPVDVLDIEQLVAQSPQVTVNQIMNYAAPSFSSNTQTISDGTDHIDPASLRGLGPDQVLVLINGKRRHTTSLVNVNGTFGRGNVGTDLNAIPAASIARIEVLRDGAAAQYGSDAIAGVINIVLKDQTNALTATANSGAYVSKNSEGSYDGLYNNVAVNYGLPIGDRGGYINFTGSYEDRDPTNRMKEWGGTIFKGYNNPNYTGDPNDDITESELARRGLTRSDFNMRVGQAALKSGQFFANMAVPISRGAEFYAFGGIGYRHGNSAGFYRLPYQERTVTSVYPNGFLPEINSNIFDKSLATGIRGELYGWDVDFSNTYGSNSFQFQITNTLNASLEDRTKTSYNSGGFAFTQNTSNFDASHFYDDVMSGMNVAFGGEYRYENYQIFAGEEGSYAKYDINGDIVTPNTPDSLLVRGPNGKVRPGGAQVFPGFRPANEVSANRSSVAFYADVELDVTEDFFAEFAYRFEDYSDFGSTSNYKVASRYKLGDDFSVRGAYSTGFRAPSLHQINFNATSTLFVDGIPNEVGTFSNNSRVAKILGIPKLKEEDSQNLTLGITAKIPEYDLTATVDVYQIDIQNRVVKTGTFKPAKDANGNYASAKDEELAQLLASVNATGAAFFANAIDTRTQGLDVVLSHRW</sequence>
<evidence type="ECO:0000256" key="2">
    <source>
        <dbReference type="ARBA" id="ARBA00022448"/>
    </source>
</evidence>
<dbReference type="SUPFAM" id="SSF49464">
    <property type="entry name" value="Carboxypeptidase regulatory domain-like"/>
    <property type="match status" value="1"/>
</dbReference>
<dbReference type="Proteomes" id="UP000886005">
    <property type="component" value="Unassembled WGS sequence"/>
</dbReference>
<feature type="chain" id="PRO_5030945314" evidence="10">
    <location>
        <begin position="27"/>
        <end position="770"/>
    </location>
</feature>
<dbReference type="InterPro" id="IPR008969">
    <property type="entry name" value="CarboxyPept-like_regulatory"/>
</dbReference>
<organism evidence="13">
    <name type="scientific">Caldithrix abyssi</name>
    <dbReference type="NCBI Taxonomy" id="187145"/>
    <lineage>
        <taxon>Bacteria</taxon>
        <taxon>Pseudomonadati</taxon>
        <taxon>Calditrichota</taxon>
        <taxon>Calditrichia</taxon>
        <taxon>Calditrichales</taxon>
        <taxon>Calditrichaceae</taxon>
        <taxon>Caldithrix</taxon>
    </lineage>
</organism>
<name>A0A7V1LNZ7_CALAY</name>
<dbReference type="Pfam" id="PF07715">
    <property type="entry name" value="Plug"/>
    <property type="match status" value="1"/>
</dbReference>
<proteinExistence type="inferred from homology"/>
<evidence type="ECO:0000256" key="10">
    <source>
        <dbReference type="SAM" id="SignalP"/>
    </source>
</evidence>
<dbReference type="EMBL" id="DRLD01000350">
    <property type="protein sequence ID" value="HED11496.1"/>
    <property type="molecule type" value="Genomic_DNA"/>
</dbReference>
<dbReference type="Gene3D" id="2.170.130.10">
    <property type="entry name" value="TonB-dependent receptor, plug domain"/>
    <property type="match status" value="1"/>
</dbReference>
<dbReference type="Pfam" id="PF13715">
    <property type="entry name" value="CarbopepD_reg_2"/>
    <property type="match status" value="1"/>
</dbReference>
<feature type="non-terminal residue" evidence="13">
    <location>
        <position position="770"/>
    </location>
</feature>
<evidence type="ECO:0000256" key="9">
    <source>
        <dbReference type="RuleBase" id="RU003357"/>
    </source>
</evidence>
<keyword evidence="5 9" id="KW-0798">TonB box</keyword>
<dbReference type="InterPro" id="IPR036942">
    <property type="entry name" value="Beta-barrel_TonB_sf"/>
</dbReference>
<comment type="subcellular location">
    <subcellularLocation>
        <location evidence="1 8">Cell outer membrane</location>
        <topology evidence="1 8">Multi-pass membrane protein</topology>
    </subcellularLocation>
</comment>
<dbReference type="PANTHER" id="PTHR47234">
    <property type="match status" value="1"/>
</dbReference>
<dbReference type="Pfam" id="PF00593">
    <property type="entry name" value="TonB_dep_Rec_b-barrel"/>
    <property type="match status" value="1"/>
</dbReference>
<gene>
    <name evidence="13" type="ORF">ENJ10_12465</name>
</gene>
<evidence type="ECO:0000256" key="8">
    <source>
        <dbReference type="PROSITE-ProRule" id="PRU01360"/>
    </source>
</evidence>
<keyword evidence="7 8" id="KW-0998">Cell outer membrane</keyword>
<reference evidence="13" key="1">
    <citation type="journal article" date="2020" name="mSystems">
        <title>Genome- and Community-Level Interaction Insights into Carbon Utilization and Element Cycling Functions of Hydrothermarchaeota in Hydrothermal Sediment.</title>
        <authorList>
            <person name="Zhou Z."/>
            <person name="Liu Y."/>
            <person name="Xu W."/>
            <person name="Pan J."/>
            <person name="Luo Z.H."/>
            <person name="Li M."/>
        </authorList>
    </citation>
    <scope>NUCLEOTIDE SEQUENCE [LARGE SCALE GENOMIC DNA]</scope>
    <source>
        <strain evidence="13">HyVt-456</strain>
    </source>
</reference>
<dbReference type="PANTHER" id="PTHR47234:SF3">
    <property type="entry name" value="SECRETIN_TONB SHORT N-TERMINAL DOMAIN-CONTAINING PROTEIN"/>
    <property type="match status" value="1"/>
</dbReference>
<evidence type="ECO:0000259" key="11">
    <source>
        <dbReference type="Pfam" id="PF00593"/>
    </source>
</evidence>
<dbReference type="InterPro" id="IPR000531">
    <property type="entry name" value="Beta-barrel_TonB"/>
</dbReference>
<evidence type="ECO:0000256" key="4">
    <source>
        <dbReference type="ARBA" id="ARBA00022692"/>
    </source>
</evidence>
<dbReference type="InterPro" id="IPR037066">
    <property type="entry name" value="Plug_dom_sf"/>
</dbReference>
<dbReference type="PROSITE" id="PS52016">
    <property type="entry name" value="TONB_DEPENDENT_REC_3"/>
    <property type="match status" value="1"/>
</dbReference>
<evidence type="ECO:0000256" key="6">
    <source>
        <dbReference type="ARBA" id="ARBA00023136"/>
    </source>
</evidence>
<evidence type="ECO:0000256" key="1">
    <source>
        <dbReference type="ARBA" id="ARBA00004571"/>
    </source>
</evidence>
<feature type="signal peptide" evidence="10">
    <location>
        <begin position="1"/>
        <end position="26"/>
    </location>
</feature>
<keyword evidence="3 8" id="KW-1134">Transmembrane beta strand</keyword>
<feature type="domain" description="TonB-dependent receptor-like beta-barrel" evidence="11">
    <location>
        <begin position="406"/>
        <end position="770"/>
    </location>
</feature>
<evidence type="ECO:0000313" key="13">
    <source>
        <dbReference type="EMBL" id="HED11496.1"/>
    </source>
</evidence>
<evidence type="ECO:0000256" key="3">
    <source>
        <dbReference type="ARBA" id="ARBA00022452"/>
    </source>
</evidence>
<feature type="domain" description="TonB-dependent receptor plug" evidence="12">
    <location>
        <begin position="129"/>
        <end position="251"/>
    </location>
</feature>
<dbReference type="InterPro" id="IPR012910">
    <property type="entry name" value="Plug_dom"/>
</dbReference>
<dbReference type="AlphaFoldDB" id="A0A7V1LNZ7"/>
<keyword evidence="6 8" id="KW-0472">Membrane</keyword>
<keyword evidence="13" id="KW-0675">Receptor</keyword>
<comment type="caution">
    <text evidence="13">The sequence shown here is derived from an EMBL/GenBank/DDBJ whole genome shotgun (WGS) entry which is preliminary data.</text>
</comment>
<dbReference type="Gene3D" id="2.60.40.1120">
    <property type="entry name" value="Carboxypeptidase-like, regulatory domain"/>
    <property type="match status" value="1"/>
</dbReference>
<keyword evidence="4 8" id="KW-0812">Transmembrane</keyword>
<keyword evidence="10" id="KW-0732">Signal</keyword>